<keyword evidence="2" id="KW-1185">Reference proteome</keyword>
<dbReference type="AlphaFoldDB" id="A0A7Y9XVQ4"/>
<accession>A0A7Y9XVQ4</accession>
<name>A0A7Y9XVQ4_9SPHN</name>
<organism evidence="1 2">
    <name type="scientific">Novosphingobium marinum</name>
    <dbReference type="NCBI Taxonomy" id="1514948"/>
    <lineage>
        <taxon>Bacteria</taxon>
        <taxon>Pseudomonadati</taxon>
        <taxon>Pseudomonadota</taxon>
        <taxon>Alphaproteobacteria</taxon>
        <taxon>Sphingomonadales</taxon>
        <taxon>Sphingomonadaceae</taxon>
        <taxon>Novosphingobium</taxon>
    </lineage>
</organism>
<proteinExistence type="predicted"/>
<dbReference type="Proteomes" id="UP000522081">
    <property type="component" value="Unassembled WGS sequence"/>
</dbReference>
<evidence type="ECO:0000313" key="1">
    <source>
        <dbReference type="EMBL" id="NYH95350.1"/>
    </source>
</evidence>
<reference evidence="1 2" key="1">
    <citation type="submission" date="2020-07" db="EMBL/GenBank/DDBJ databases">
        <title>Genomic Encyclopedia of Type Strains, Phase IV (KMG-IV): sequencing the most valuable type-strain genomes for metagenomic binning, comparative biology and taxonomic classification.</title>
        <authorList>
            <person name="Goeker M."/>
        </authorList>
    </citation>
    <scope>NUCLEOTIDE SEQUENCE [LARGE SCALE GENOMIC DNA]</scope>
    <source>
        <strain evidence="1 2">DSM 29043</strain>
    </source>
</reference>
<gene>
    <name evidence="1" type="ORF">FHS75_001669</name>
</gene>
<sequence length="96" mass="10526">MTIRFAAASRGYPRPVARALGAGRIGKAANDNGWDMSRNALLIDALRHFGEHGLASAKVARKNAEDAFLAGDEAGYRRWLEICRSFDRRMADATGF</sequence>
<protein>
    <submittedName>
        <fullName evidence="1">Uncharacterized protein</fullName>
    </submittedName>
</protein>
<comment type="caution">
    <text evidence="1">The sequence shown here is derived from an EMBL/GenBank/DDBJ whole genome shotgun (WGS) entry which is preliminary data.</text>
</comment>
<dbReference type="EMBL" id="JACBZF010000002">
    <property type="protein sequence ID" value="NYH95350.1"/>
    <property type="molecule type" value="Genomic_DNA"/>
</dbReference>
<evidence type="ECO:0000313" key="2">
    <source>
        <dbReference type="Proteomes" id="UP000522081"/>
    </source>
</evidence>
<dbReference type="RefSeq" id="WP_179407208.1">
    <property type="nucleotide sequence ID" value="NZ_BMGF01000002.1"/>
</dbReference>